<accession>A0A135LAC6</accession>
<dbReference type="SMART" id="SM00240">
    <property type="entry name" value="FHA"/>
    <property type="match status" value="1"/>
</dbReference>
<feature type="compositionally biased region" description="Polar residues" evidence="1">
    <location>
        <begin position="625"/>
        <end position="636"/>
    </location>
</feature>
<protein>
    <recommendedName>
        <fullName evidence="2">FHA domain-containing protein</fullName>
    </recommendedName>
</protein>
<dbReference type="GeneID" id="63707792"/>
<sequence>MPDPRVTVTLLPLFKDTHPLRTLTITDNDITVAIGRASKRETRKRSPATENAWFESRVMSRDHAFLNIPPDQDMVFIADCGSTHGTFVNDAKLVTDVDTPLHSGDVIRFGVDVDRGQETFEAIEVRCEVEWVKPQGVVIPDDGVAIKPDLSPSTNSFSVPEDDSDIEPDFPSDDSSKESVAQSCETAVLQSADTSLISPASSVQGDEHPKDEPKPHSECLAQIDESITKVVPGPTPLVPDIVSPLSDTNPLPDTKLSPAEPASAEIPSAQQEYDPNSLPAVCYQKVPEIHYSNWTMMRPMFMRLADMAWGESNIIPDVDHDRHIIHAARRCSLSKDAYWVDDSPSFQPCVGTEVYWEPDFEESDTSFHRMPGSLLRYWSVDKRRYWIIYEEENGQHASNWWWIVEKPLELLSEELKHQLETETEVDDCHKCWIVRAWVPQMIGNRWCDVAPYWDPNFDKNWLADDESVDSDEDAQGSEDYMSESDGLSESNSERYDEYPYLMFESESVHGADSELSAEDFDEDNYEEDDDEGLEEDHEVSDESENDSDCSSEGERLEHLISQKPHIIPSLNSEYVKKLEKKLERTNHTDAVEVSKHVPEKAGPERLAQEVPVGQLLNVIRKESKPLTTQTAPSMTNPGARFPTHAVSSELPSSCQNKYPPMQRKIESTVGVPSFSHEFENHYYDGPFSTNAQEDASVPYLATSRKSTLKRTATEMQSSSLEPSLSQDAQRLPVEPASQPDLNFDTVSSEAKDAISSALAENVSAFADNERPAKRIKSNHSTSKSFASHATTAVVSALLGGLGTIAMLAALPNDYFQ</sequence>
<feature type="region of interest" description="Disordered" evidence="1">
    <location>
        <begin position="245"/>
        <end position="272"/>
    </location>
</feature>
<keyword evidence="4" id="KW-1185">Reference proteome</keyword>
<reference evidence="3 4" key="1">
    <citation type="journal article" date="2016" name="BMC Genomics">
        <title>Genome sequencing and secondary metabolism of the postharvest pathogen Penicillium griseofulvum.</title>
        <authorList>
            <person name="Banani H."/>
            <person name="Marcet-Houben M."/>
            <person name="Ballester A.R."/>
            <person name="Abbruscato P."/>
            <person name="Gonzalez-Candelas L."/>
            <person name="Gabaldon T."/>
            <person name="Spadaro D."/>
        </authorList>
    </citation>
    <scope>NUCLEOTIDE SEQUENCE [LARGE SCALE GENOMIC DNA]</scope>
    <source>
        <strain evidence="3 4">PG3</strain>
    </source>
</reference>
<evidence type="ECO:0000259" key="2">
    <source>
        <dbReference type="PROSITE" id="PS50006"/>
    </source>
</evidence>
<dbReference type="InterPro" id="IPR051176">
    <property type="entry name" value="Cent_Immune-Sig_Mod"/>
</dbReference>
<feature type="compositionally biased region" description="Acidic residues" evidence="1">
    <location>
        <begin position="160"/>
        <end position="172"/>
    </location>
</feature>
<dbReference type="AlphaFoldDB" id="A0A135LAC6"/>
<organism evidence="3 4">
    <name type="scientific">Penicillium patulum</name>
    <name type="common">Penicillium griseofulvum</name>
    <dbReference type="NCBI Taxonomy" id="5078"/>
    <lineage>
        <taxon>Eukaryota</taxon>
        <taxon>Fungi</taxon>
        <taxon>Dikarya</taxon>
        <taxon>Ascomycota</taxon>
        <taxon>Pezizomycotina</taxon>
        <taxon>Eurotiomycetes</taxon>
        <taxon>Eurotiomycetidae</taxon>
        <taxon>Eurotiales</taxon>
        <taxon>Aspergillaceae</taxon>
        <taxon>Penicillium</taxon>
    </lineage>
</organism>
<dbReference type="PANTHER" id="PTHR15715:SF37">
    <property type="entry name" value="LD47843P"/>
    <property type="match status" value="1"/>
</dbReference>
<feature type="compositionally biased region" description="Polar residues" evidence="1">
    <location>
        <begin position="708"/>
        <end position="728"/>
    </location>
</feature>
<feature type="compositionally biased region" description="Acidic residues" evidence="1">
    <location>
        <begin position="466"/>
        <end position="482"/>
    </location>
</feature>
<dbReference type="SUPFAM" id="SSF49879">
    <property type="entry name" value="SMAD/FHA domain"/>
    <property type="match status" value="1"/>
</dbReference>
<feature type="region of interest" description="Disordered" evidence="1">
    <location>
        <begin position="708"/>
        <end position="730"/>
    </location>
</feature>
<gene>
    <name evidence="3" type="ORF">PGRI_047790</name>
</gene>
<feature type="region of interest" description="Disordered" evidence="1">
    <location>
        <begin position="466"/>
        <end position="491"/>
    </location>
</feature>
<feature type="region of interest" description="Disordered" evidence="1">
    <location>
        <begin position="509"/>
        <end position="554"/>
    </location>
</feature>
<evidence type="ECO:0000313" key="3">
    <source>
        <dbReference type="EMBL" id="KXG45923.1"/>
    </source>
</evidence>
<dbReference type="OrthoDB" id="4096268at2759"/>
<feature type="region of interest" description="Disordered" evidence="1">
    <location>
        <begin position="625"/>
        <end position="653"/>
    </location>
</feature>
<proteinExistence type="predicted"/>
<name>A0A135LAC6_PENPA</name>
<dbReference type="PANTHER" id="PTHR15715">
    <property type="entry name" value="CENTROSOMAL PROTEIN OF 170 KDA"/>
    <property type="match status" value="1"/>
</dbReference>
<feature type="domain" description="FHA" evidence="2">
    <location>
        <begin position="32"/>
        <end position="93"/>
    </location>
</feature>
<dbReference type="Proteomes" id="UP000070168">
    <property type="component" value="Unassembled WGS sequence"/>
</dbReference>
<evidence type="ECO:0000313" key="4">
    <source>
        <dbReference type="Proteomes" id="UP000070168"/>
    </source>
</evidence>
<dbReference type="Gene3D" id="2.60.200.20">
    <property type="match status" value="1"/>
</dbReference>
<dbReference type="PROSITE" id="PS50006">
    <property type="entry name" value="FHA_DOMAIN"/>
    <property type="match status" value="1"/>
</dbReference>
<comment type="caution">
    <text evidence="3">The sequence shown here is derived from an EMBL/GenBank/DDBJ whole genome shotgun (WGS) entry which is preliminary data.</text>
</comment>
<dbReference type="EMBL" id="LHQR01000069">
    <property type="protein sequence ID" value="KXG45923.1"/>
    <property type="molecule type" value="Genomic_DNA"/>
</dbReference>
<feature type="compositionally biased region" description="Basic and acidic residues" evidence="1">
    <location>
        <begin position="205"/>
        <end position="216"/>
    </location>
</feature>
<dbReference type="Pfam" id="PF00498">
    <property type="entry name" value="FHA"/>
    <property type="match status" value="1"/>
</dbReference>
<dbReference type="RefSeq" id="XP_040644459.1">
    <property type="nucleotide sequence ID" value="XM_040792492.1"/>
</dbReference>
<dbReference type="GO" id="GO:0005737">
    <property type="term" value="C:cytoplasm"/>
    <property type="evidence" value="ECO:0007669"/>
    <property type="project" value="TreeGrafter"/>
</dbReference>
<feature type="compositionally biased region" description="Acidic residues" evidence="1">
    <location>
        <begin position="515"/>
        <end position="551"/>
    </location>
</feature>
<dbReference type="STRING" id="5078.A0A135LAC6"/>
<dbReference type="InterPro" id="IPR008984">
    <property type="entry name" value="SMAD_FHA_dom_sf"/>
</dbReference>
<evidence type="ECO:0000256" key="1">
    <source>
        <dbReference type="SAM" id="MobiDB-lite"/>
    </source>
</evidence>
<feature type="compositionally biased region" description="Low complexity" evidence="1">
    <location>
        <begin position="257"/>
        <end position="269"/>
    </location>
</feature>
<dbReference type="OMA" id="RLADMAW"/>
<dbReference type="InterPro" id="IPR000253">
    <property type="entry name" value="FHA_dom"/>
</dbReference>
<feature type="compositionally biased region" description="Polar residues" evidence="1">
    <location>
        <begin position="178"/>
        <end position="204"/>
    </location>
</feature>
<feature type="region of interest" description="Disordered" evidence="1">
    <location>
        <begin position="142"/>
        <end position="216"/>
    </location>
</feature>